<name>A0A5C1K7L7_9CAUD</name>
<dbReference type="GeneID" id="77936893"/>
<accession>A0A5C1K7L7</accession>
<evidence type="ECO:0000313" key="1">
    <source>
        <dbReference type="EMBL" id="QEM41872.1"/>
    </source>
</evidence>
<organism evidence="1 2">
    <name type="scientific">Pseudomonas phage vB_PaeM_PS119XW</name>
    <dbReference type="NCBI Taxonomy" id="2601632"/>
    <lineage>
        <taxon>Viruses</taxon>
        <taxon>Duplodnaviria</taxon>
        <taxon>Heunggongvirae</taxon>
        <taxon>Uroviricota</taxon>
        <taxon>Caudoviricetes</taxon>
        <taxon>Chimalliviridae</taxon>
        <taxon>Pawinskivirus</taxon>
        <taxon>Pawinskivirus PS119XW</taxon>
    </lineage>
</organism>
<dbReference type="Proteomes" id="UP000322144">
    <property type="component" value="Segment"/>
</dbReference>
<dbReference type="RefSeq" id="YP_010660883.1">
    <property type="nucleotide sequence ID" value="NC_070882.1"/>
</dbReference>
<evidence type="ECO:0000313" key="2">
    <source>
        <dbReference type="Proteomes" id="UP000322144"/>
    </source>
</evidence>
<reference evidence="1 2" key="1">
    <citation type="submission" date="2019-06" db="EMBL/GenBank/DDBJ databases">
        <title>A distant relative of Phikzvirus genus phages from a therapeutic phage collection.</title>
        <authorList>
            <person name="Hejnowicz M.S."/>
            <person name="Dabrowski K."/>
            <person name="Gawor J."/>
            <person name="Weber-Dabrowska B."/>
            <person name="Gromadka R."/>
            <person name="Lobocka M.B."/>
        </authorList>
    </citation>
    <scope>NUCLEOTIDE SEQUENCE [LARGE SCALE GENOMIC DNA]</scope>
</reference>
<dbReference type="KEGG" id="vg:77936893"/>
<sequence>MVKINRSRAGHIEDDPVLECPLDTSYMDRWQTSVFQNIFFGQGLVDKRVRYLNQSTHEISIIDGTGIVLDLPGTNRIENRLVICINFTWGGDVELNIGAMIKHWPNLTQEYLEQLVGSVKNKGTNTPCELDFYFIVDLDHIDTDPYGLWIEALNVQVVSTDRAKKTTFFPRDCFFSKNDELYRQEDIIWTTTTTVAYFVDDERITESVFMPFGSDLLEVKPVFMPDMPVGIHINLRGNVTFAARRDNAKAIVIKPGDFKKYGIYSSLREWREAVKESTKGMSKEDAQRRMDCFDMFHRHLYDEELEPLAVRDIILFRDISVGTVVDFLAEVAKADALLEKIFRKR</sequence>
<dbReference type="EMBL" id="MN103543">
    <property type="protein sequence ID" value="QEM41872.1"/>
    <property type="molecule type" value="Genomic_DNA"/>
</dbReference>
<protein>
    <submittedName>
        <fullName evidence="1">Uncharacterized protein</fullName>
    </submittedName>
</protein>
<keyword evidence="2" id="KW-1185">Reference proteome</keyword>
<proteinExistence type="predicted"/>